<evidence type="ECO:0000313" key="1">
    <source>
        <dbReference type="EMBL" id="GGB77430.1"/>
    </source>
</evidence>
<dbReference type="Gene3D" id="3.30.530.20">
    <property type="match status" value="1"/>
</dbReference>
<reference evidence="1" key="1">
    <citation type="journal article" date="2014" name="Int. J. Syst. Evol. Microbiol.">
        <title>Complete genome sequence of Corynebacterium casei LMG S-19264T (=DSM 44701T), isolated from a smear-ripened cheese.</title>
        <authorList>
            <consortium name="US DOE Joint Genome Institute (JGI-PGF)"/>
            <person name="Walter F."/>
            <person name="Albersmeier A."/>
            <person name="Kalinowski J."/>
            <person name="Ruckert C."/>
        </authorList>
    </citation>
    <scope>NUCLEOTIDE SEQUENCE</scope>
    <source>
        <strain evidence="1">CGMCC 1.10749</strain>
    </source>
</reference>
<dbReference type="InterPro" id="IPR023393">
    <property type="entry name" value="START-like_dom_sf"/>
</dbReference>
<accession>A0A8H9FTE1</accession>
<reference evidence="1" key="2">
    <citation type="submission" date="2020-09" db="EMBL/GenBank/DDBJ databases">
        <authorList>
            <person name="Sun Q."/>
            <person name="Zhou Y."/>
        </authorList>
    </citation>
    <scope>NUCLEOTIDE SEQUENCE</scope>
    <source>
        <strain evidence="1">CGMCC 1.10749</strain>
    </source>
</reference>
<name>A0A8H9FTE1_9MICO</name>
<dbReference type="EMBL" id="BMEA01000001">
    <property type="protein sequence ID" value="GGB77430.1"/>
    <property type="molecule type" value="Genomic_DNA"/>
</dbReference>
<dbReference type="InterPro" id="IPR019587">
    <property type="entry name" value="Polyketide_cyclase/dehydratase"/>
</dbReference>
<evidence type="ECO:0000313" key="2">
    <source>
        <dbReference type="Proteomes" id="UP000628079"/>
    </source>
</evidence>
<sequence>MRPPTASLTLGLDVEAPADVAWDLLVRLAEWPTWGPTVRAATLDDGSGVLTAGATGHVRTVAGPTLPFRVEDWVPEGAVRHWSWRVGGIPATGHTVRERGSGCRVELSAPWWASAYAPVLWLGLRRIRARAEGRRAGAGTTG</sequence>
<protein>
    <recommendedName>
        <fullName evidence="3">Polyketide cyclase</fullName>
    </recommendedName>
</protein>
<dbReference type="RefSeq" id="WP_035948178.1">
    <property type="nucleotide sequence ID" value="NZ_BMEA01000001.1"/>
</dbReference>
<dbReference type="AlphaFoldDB" id="A0A8H9FTE1"/>
<dbReference type="SUPFAM" id="SSF55961">
    <property type="entry name" value="Bet v1-like"/>
    <property type="match status" value="1"/>
</dbReference>
<gene>
    <name evidence="1" type="ORF">GCM10011314_16340</name>
</gene>
<comment type="caution">
    <text evidence="1">The sequence shown here is derived from an EMBL/GenBank/DDBJ whole genome shotgun (WGS) entry which is preliminary data.</text>
</comment>
<evidence type="ECO:0008006" key="3">
    <source>
        <dbReference type="Google" id="ProtNLM"/>
    </source>
</evidence>
<proteinExistence type="predicted"/>
<dbReference type="Proteomes" id="UP000628079">
    <property type="component" value="Unassembled WGS sequence"/>
</dbReference>
<organism evidence="1 2">
    <name type="scientific">Knoellia flava</name>
    <dbReference type="NCBI Taxonomy" id="913969"/>
    <lineage>
        <taxon>Bacteria</taxon>
        <taxon>Bacillati</taxon>
        <taxon>Actinomycetota</taxon>
        <taxon>Actinomycetes</taxon>
        <taxon>Micrococcales</taxon>
        <taxon>Intrasporangiaceae</taxon>
        <taxon>Knoellia</taxon>
    </lineage>
</organism>
<dbReference type="Pfam" id="PF10604">
    <property type="entry name" value="Polyketide_cyc2"/>
    <property type="match status" value="1"/>
</dbReference>